<reference evidence="1 2" key="1">
    <citation type="submission" date="2023-07" db="EMBL/GenBank/DDBJ databases">
        <title>Sequencing the genomes of 1000 actinobacteria strains.</title>
        <authorList>
            <person name="Klenk H.-P."/>
        </authorList>
    </citation>
    <scope>NUCLEOTIDE SEQUENCE [LARGE SCALE GENOMIC DNA]</scope>
    <source>
        <strain evidence="1 2">DSM 15539</strain>
    </source>
</reference>
<protein>
    <recommendedName>
        <fullName evidence="3">DUF3263 domain-containing protein</fullName>
    </recommendedName>
</protein>
<dbReference type="InterPro" id="IPR021678">
    <property type="entry name" value="DUF3263"/>
</dbReference>
<sequence>MAEGDVQLRQNSVQKLHSEQELADLQRKILQIESGWWKIAESRSDAIKQLLGFSETRYYLILGTLLDSPDFWKLDPPLVDRLRRLRDQKLAERRIYPEGTN</sequence>
<dbReference type="EMBL" id="JAVDUJ010000001">
    <property type="protein sequence ID" value="MDR6939808.1"/>
    <property type="molecule type" value="Genomic_DNA"/>
</dbReference>
<evidence type="ECO:0000313" key="1">
    <source>
        <dbReference type="EMBL" id="MDR6939808.1"/>
    </source>
</evidence>
<keyword evidence="2" id="KW-1185">Reference proteome</keyword>
<comment type="caution">
    <text evidence="1">The sequence shown here is derived from an EMBL/GenBank/DDBJ whole genome shotgun (WGS) entry which is preliminary data.</text>
</comment>
<organism evidence="1 2">
    <name type="scientific">Arcanobacterium hippocoleae</name>
    <dbReference type="NCBI Taxonomy" id="149017"/>
    <lineage>
        <taxon>Bacteria</taxon>
        <taxon>Bacillati</taxon>
        <taxon>Actinomycetota</taxon>
        <taxon>Actinomycetes</taxon>
        <taxon>Actinomycetales</taxon>
        <taxon>Actinomycetaceae</taxon>
        <taxon>Arcanobacterium</taxon>
    </lineage>
</organism>
<dbReference type="RefSeq" id="WP_309956785.1">
    <property type="nucleotide sequence ID" value="NZ_CP136414.1"/>
</dbReference>
<evidence type="ECO:0008006" key="3">
    <source>
        <dbReference type="Google" id="ProtNLM"/>
    </source>
</evidence>
<gene>
    <name evidence="1" type="ORF">J2S36_001351</name>
</gene>
<dbReference type="Proteomes" id="UP001266099">
    <property type="component" value="Unassembled WGS sequence"/>
</dbReference>
<evidence type="ECO:0000313" key="2">
    <source>
        <dbReference type="Proteomes" id="UP001266099"/>
    </source>
</evidence>
<dbReference type="Pfam" id="PF11662">
    <property type="entry name" value="DUF3263"/>
    <property type="match status" value="1"/>
</dbReference>
<proteinExistence type="predicted"/>
<accession>A0ABU1T3C5</accession>
<name>A0ABU1T3C5_9ACTO</name>